<accession>A0A428P0K5</accession>
<feature type="non-terminal residue" evidence="2">
    <location>
        <position position="173"/>
    </location>
</feature>
<protein>
    <submittedName>
        <fullName evidence="2">Uncharacterized protein</fullName>
    </submittedName>
</protein>
<feature type="compositionally biased region" description="Low complexity" evidence="1">
    <location>
        <begin position="115"/>
        <end position="124"/>
    </location>
</feature>
<reference evidence="2 3" key="1">
    <citation type="submission" date="2017-06" db="EMBL/GenBank/DDBJ databases">
        <title>Comparative genomic analysis of Ambrosia Fusariam Clade fungi.</title>
        <authorList>
            <person name="Stajich J.E."/>
            <person name="Carrillo J."/>
            <person name="Kijimoto T."/>
            <person name="Eskalen A."/>
            <person name="O'Donnell K."/>
            <person name="Kasson M."/>
        </authorList>
    </citation>
    <scope>NUCLEOTIDE SEQUENCE [LARGE SCALE GENOMIC DNA]</scope>
    <source>
        <strain evidence="2 3">NRRL62606</strain>
    </source>
</reference>
<comment type="caution">
    <text evidence="2">The sequence shown here is derived from an EMBL/GenBank/DDBJ whole genome shotgun (WGS) entry which is preliminary data.</text>
</comment>
<name>A0A428P0K5_9HYPO</name>
<keyword evidence="3" id="KW-1185">Reference proteome</keyword>
<evidence type="ECO:0000256" key="1">
    <source>
        <dbReference type="SAM" id="MobiDB-lite"/>
    </source>
</evidence>
<proteinExistence type="predicted"/>
<feature type="region of interest" description="Disordered" evidence="1">
    <location>
        <begin position="1"/>
        <end position="173"/>
    </location>
</feature>
<feature type="compositionally biased region" description="Low complexity" evidence="1">
    <location>
        <begin position="145"/>
        <end position="165"/>
    </location>
</feature>
<dbReference type="AlphaFoldDB" id="A0A428P0K5"/>
<sequence>MPSIGTLHWPKGCCDVPDPNDQGLHDDRDYDCGDDSPSNGLSPTMEFFMSPPRSTSMKPVAARSCESSGDPAGKELPLQSVQEPQKQSGLQPPPPSPAESLSSILSAYCRIPHESSASSPDSASTDGGCRSEANASSIHEALLPSTKASSTKASSTKASSTKASTPIYPTPTK</sequence>
<evidence type="ECO:0000313" key="2">
    <source>
        <dbReference type="EMBL" id="RSL46547.1"/>
    </source>
</evidence>
<evidence type="ECO:0000313" key="3">
    <source>
        <dbReference type="Proteomes" id="UP000287972"/>
    </source>
</evidence>
<organism evidence="2 3">
    <name type="scientific">Fusarium floridanum</name>
    <dbReference type="NCBI Taxonomy" id="1325733"/>
    <lineage>
        <taxon>Eukaryota</taxon>
        <taxon>Fungi</taxon>
        <taxon>Dikarya</taxon>
        <taxon>Ascomycota</taxon>
        <taxon>Pezizomycotina</taxon>
        <taxon>Sordariomycetes</taxon>
        <taxon>Hypocreomycetidae</taxon>
        <taxon>Hypocreales</taxon>
        <taxon>Nectriaceae</taxon>
        <taxon>Fusarium</taxon>
        <taxon>Fusarium solani species complex</taxon>
    </lineage>
</organism>
<dbReference type="EMBL" id="NKCL01000956">
    <property type="protein sequence ID" value="RSL46547.1"/>
    <property type="molecule type" value="Genomic_DNA"/>
</dbReference>
<dbReference type="Proteomes" id="UP000287972">
    <property type="component" value="Unassembled WGS sequence"/>
</dbReference>
<gene>
    <name evidence="2" type="ORF">CEP51_015914</name>
</gene>